<accession>A0ABS4FWL9</accession>
<keyword evidence="2" id="KW-0732">Signal</keyword>
<dbReference type="Proteomes" id="UP001519272">
    <property type="component" value="Unassembled WGS sequence"/>
</dbReference>
<dbReference type="EMBL" id="JAGGKG010000020">
    <property type="protein sequence ID" value="MBP1906982.1"/>
    <property type="molecule type" value="Genomic_DNA"/>
</dbReference>
<feature type="chain" id="PRO_5047487266" evidence="2">
    <location>
        <begin position="21"/>
        <end position="178"/>
    </location>
</feature>
<evidence type="ECO:0000313" key="3">
    <source>
        <dbReference type="EMBL" id="MBP1906982.1"/>
    </source>
</evidence>
<feature type="compositionally biased region" description="Low complexity" evidence="1">
    <location>
        <begin position="79"/>
        <end position="89"/>
    </location>
</feature>
<dbReference type="RefSeq" id="WP_210090569.1">
    <property type="nucleotide sequence ID" value="NZ_JAGGKG010000020.1"/>
</dbReference>
<sequence>MKNTWKVVAAAILIGGGVWAGSLLNTTAEGAGVTNQPGTADDPVVTKSYVDQQIRQALNGGVPSTPVEDNDGSSEVKPSTNQSSSSNAQTLEIVTVKPGQKLMAAGGTEFIVRIGQAVVYTADANGISDLTDGVDVAPGASVANNHLLLFPRDGRGLAVKEGAAGGLTVMVRGSYELK</sequence>
<feature type="region of interest" description="Disordered" evidence="1">
    <location>
        <begin position="58"/>
        <end position="89"/>
    </location>
</feature>
<keyword evidence="4" id="KW-1185">Reference proteome</keyword>
<reference evidence="3 4" key="1">
    <citation type="submission" date="2021-03" db="EMBL/GenBank/DDBJ databases">
        <title>Genomic Encyclopedia of Type Strains, Phase IV (KMG-IV): sequencing the most valuable type-strain genomes for metagenomic binning, comparative biology and taxonomic classification.</title>
        <authorList>
            <person name="Goeker M."/>
        </authorList>
    </citation>
    <scope>NUCLEOTIDE SEQUENCE [LARGE SCALE GENOMIC DNA]</scope>
    <source>
        <strain evidence="3 4">DSM 14349</strain>
    </source>
</reference>
<proteinExistence type="predicted"/>
<evidence type="ECO:0000256" key="1">
    <source>
        <dbReference type="SAM" id="MobiDB-lite"/>
    </source>
</evidence>
<protein>
    <submittedName>
        <fullName evidence="3">Uncharacterized protein</fullName>
    </submittedName>
</protein>
<evidence type="ECO:0000313" key="4">
    <source>
        <dbReference type="Proteomes" id="UP001519272"/>
    </source>
</evidence>
<gene>
    <name evidence="3" type="ORF">J2Z32_003647</name>
</gene>
<evidence type="ECO:0000256" key="2">
    <source>
        <dbReference type="SAM" id="SignalP"/>
    </source>
</evidence>
<name>A0ABS4FWL9_9BACL</name>
<feature type="signal peptide" evidence="2">
    <location>
        <begin position="1"/>
        <end position="20"/>
    </location>
</feature>
<organism evidence="3 4">
    <name type="scientific">Paenibacillus turicensis</name>
    <dbReference type="NCBI Taxonomy" id="160487"/>
    <lineage>
        <taxon>Bacteria</taxon>
        <taxon>Bacillati</taxon>
        <taxon>Bacillota</taxon>
        <taxon>Bacilli</taxon>
        <taxon>Bacillales</taxon>
        <taxon>Paenibacillaceae</taxon>
        <taxon>Paenibacillus</taxon>
    </lineage>
</organism>
<comment type="caution">
    <text evidence="3">The sequence shown here is derived from an EMBL/GenBank/DDBJ whole genome shotgun (WGS) entry which is preliminary data.</text>
</comment>